<feature type="transmembrane region" description="Helical" evidence="6">
    <location>
        <begin position="301"/>
        <end position="322"/>
    </location>
</feature>
<comment type="subcellular location">
    <subcellularLocation>
        <location evidence="1">Cell membrane</location>
    </subcellularLocation>
</comment>
<evidence type="ECO:0000313" key="8">
    <source>
        <dbReference type="EMBL" id="KIC58093.1"/>
    </source>
</evidence>
<dbReference type="Gene3D" id="3.90.550.10">
    <property type="entry name" value="Spore Coat Polysaccharide Biosynthesis Protein SpsA, Chain A"/>
    <property type="match status" value="1"/>
</dbReference>
<keyword evidence="4" id="KW-0808">Transferase</keyword>
<dbReference type="PANTHER" id="PTHR43646:SF2">
    <property type="entry name" value="GLYCOSYLTRANSFERASE 2-LIKE DOMAIN-CONTAINING PROTEIN"/>
    <property type="match status" value="1"/>
</dbReference>
<proteinExistence type="predicted"/>
<feature type="domain" description="Glycosyltransferase 2-like" evidence="7">
    <location>
        <begin position="10"/>
        <end position="174"/>
    </location>
</feature>
<evidence type="ECO:0000256" key="1">
    <source>
        <dbReference type="ARBA" id="ARBA00004236"/>
    </source>
</evidence>
<evidence type="ECO:0000256" key="2">
    <source>
        <dbReference type="ARBA" id="ARBA00022475"/>
    </source>
</evidence>
<keyword evidence="5 6" id="KW-0472">Membrane</keyword>
<dbReference type="AlphaFoldDB" id="A0A0B4DV03"/>
<reference evidence="8 9" key="1">
    <citation type="submission" date="2014-12" db="EMBL/GenBank/DDBJ databases">
        <title>Genome sequencing of Brevundimonas nasdae TPW30.</title>
        <authorList>
            <person name="Tan P.W."/>
            <person name="Chan K.-G."/>
        </authorList>
    </citation>
    <scope>NUCLEOTIDE SEQUENCE [LARGE SCALE GENOMIC DNA]</scope>
    <source>
        <strain evidence="8 9">TPW30</strain>
    </source>
</reference>
<gene>
    <name evidence="8" type="ORF">RM53_09110</name>
</gene>
<dbReference type="CDD" id="cd02525">
    <property type="entry name" value="Succinoglycan_BP_ExoA"/>
    <property type="match status" value="1"/>
</dbReference>
<evidence type="ECO:0000313" key="9">
    <source>
        <dbReference type="Proteomes" id="UP000031166"/>
    </source>
</evidence>
<organism evidence="8 9">
    <name type="scientific">Brevundimonas nasdae</name>
    <dbReference type="NCBI Taxonomy" id="172043"/>
    <lineage>
        <taxon>Bacteria</taxon>
        <taxon>Pseudomonadati</taxon>
        <taxon>Pseudomonadota</taxon>
        <taxon>Alphaproteobacteria</taxon>
        <taxon>Caulobacterales</taxon>
        <taxon>Caulobacteraceae</taxon>
        <taxon>Brevundimonas</taxon>
    </lineage>
</organism>
<protein>
    <recommendedName>
        <fullName evidence="7">Glycosyltransferase 2-like domain-containing protein</fullName>
    </recommendedName>
</protein>
<evidence type="ECO:0000256" key="4">
    <source>
        <dbReference type="ARBA" id="ARBA00022679"/>
    </source>
</evidence>
<feature type="transmembrane region" description="Helical" evidence="6">
    <location>
        <begin position="273"/>
        <end position="294"/>
    </location>
</feature>
<dbReference type="GO" id="GO:0016757">
    <property type="term" value="F:glycosyltransferase activity"/>
    <property type="evidence" value="ECO:0007669"/>
    <property type="project" value="UniProtKB-KW"/>
</dbReference>
<name>A0A0B4DV03_9CAUL</name>
<evidence type="ECO:0000259" key="7">
    <source>
        <dbReference type="Pfam" id="PF00535"/>
    </source>
</evidence>
<keyword evidence="2" id="KW-1003">Cell membrane</keyword>
<dbReference type="InterPro" id="IPR029044">
    <property type="entry name" value="Nucleotide-diphossugar_trans"/>
</dbReference>
<keyword evidence="6" id="KW-0812">Transmembrane</keyword>
<evidence type="ECO:0000256" key="5">
    <source>
        <dbReference type="ARBA" id="ARBA00023136"/>
    </source>
</evidence>
<dbReference type="Pfam" id="PF00535">
    <property type="entry name" value="Glycos_transf_2"/>
    <property type="match status" value="1"/>
</dbReference>
<dbReference type="Proteomes" id="UP000031166">
    <property type="component" value="Unassembled WGS sequence"/>
</dbReference>
<dbReference type="GO" id="GO:0005886">
    <property type="term" value="C:plasma membrane"/>
    <property type="evidence" value="ECO:0007669"/>
    <property type="project" value="UniProtKB-SubCell"/>
</dbReference>
<dbReference type="InterPro" id="IPR001173">
    <property type="entry name" value="Glyco_trans_2-like"/>
</dbReference>
<sequence length="330" mass="35421">MTSSGRLMAIPCLNEAAHLPQLIASLIQDALPSDLIVIVDGGSTDGSREIVLDWAARDARVVLLSNPARIQSAGLNLAVERYGADRQFLIRIDAHAAYPRHFADVLTSTATRTRADSVVVPMRTVGRDCFQIAAATAQNSKIGAGGSAHRIGGRSGWIDHGHHALMRLEAFKRIGGYDPTFTHNEDAEYDRRLTEAGGRIWFQSDLAIDYYPRRSPAALFRQYVNHGRGRARTALKHHMALKPRQLAPALVGPAVGVGGAALLAAVFFNPLAIVAALPALLWVLVCLGGGVQAAHSAKSPACGYLAGVTAMVMHLGWSLGFLQGRFLLNR</sequence>
<feature type="transmembrane region" description="Helical" evidence="6">
    <location>
        <begin position="246"/>
        <end position="267"/>
    </location>
</feature>
<dbReference type="STRING" id="172043.RM53_09110"/>
<dbReference type="RefSeq" id="WP_039246092.1">
    <property type="nucleotide sequence ID" value="NZ_JWSY01000013.1"/>
</dbReference>
<dbReference type="SUPFAM" id="SSF53448">
    <property type="entry name" value="Nucleotide-diphospho-sugar transferases"/>
    <property type="match status" value="1"/>
</dbReference>
<accession>A0A0B4DV03</accession>
<keyword evidence="3" id="KW-0328">Glycosyltransferase</keyword>
<keyword evidence="6" id="KW-1133">Transmembrane helix</keyword>
<evidence type="ECO:0000256" key="3">
    <source>
        <dbReference type="ARBA" id="ARBA00022676"/>
    </source>
</evidence>
<comment type="caution">
    <text evidence="8">The sequence shown here is derived from an EMBL/GenBank/DDBJ whole genome shotgun (WGS) entry which is preliminary data.</text>
</comment>
<dbReference type="EMBL" id="JWSY01000013">
    <property type="protein sequence ID" value="KIC58093.1"/>
    <property type="molecule type" value="Genomic_DNA"/>
</dbReference>
<dbReference type="PANTHER" id="PTHR43646">
    <property type="entry name" value="GLYCOSYLTRANSFERASE"/>
    <property type="match status" value="1"/>
</dbReference>
<evidence type="ECO:0000256" key="6">
    <source>
        <dbReference type="SAM" id="Phobius"/>
    </source>
</evidence>